<keyword evidence="2" id="KW-0067">ATP-binding</keyword>
<dbReference type="InterPro" id="IPR036187">
    <property type="entry name" value="DNA_mismatch_repair_MutS_sf"/>
</dbReference>
<keyword evidence="7" id="KW-1185">Reference proteome</keyword>
<dbReference type="Gene3D" id="1.10.1420.10">
    <property type="match status" value="1"/>
</dbReference>
<reference evidence="6 7" key="1">
    <citation type="submission" date="2021-03" db="EMBL/GenBank/DDBJ databases">
        <authorList>
            <person name="Grouzdev D.S."/>
        </authorList>
    </citation>
    <scope>NUCLEOTIDE SEQUENCE [LARGE SCALE GENOMIC DNA]</scope>
    <source>
        <strain evidence="6 7">M50-1</strain>
    </source>
</reference>
<keyword evidence="1" id="KW-0547">Nucleotide-binding</keyword>
<evidence type="ECO:0000256" key="1">
    <source>
        <dbReference type="ARBA" id="ARBA00022741"/>
    </source>
</evidence>
<name>A0ABS4DFD5_9CHLR</name>
<feature type="domain" description="DNA mismatch repair proteins mutS family" evidence="5">
    <location>
        <begin position="424"/>
        <end position="611"/>
    </location>
</feature>
<comment type="caution">
    <text evidence="6">The sequence shown here is derived from an EMBL/GenBank/DDBJ whole genome shotgun (WGS) entry which is preliminary data.</text>
</comment>
<evidence type="ECO:0000259" key="5">
    <source>
        <dbReference type="SMART" id="SM00534"/>
    </source>
</evidence>
<evidence type="ECO:0000256" key="4">
    <source>
        <dbReference type="SAM" id="Phobius"/>
    </source>
</evidence>
<feature type="transmembrane region" description="Helical" evidence="4">
    <location>
        <begin position="214"/>
        <end position="236"/>
    </location>
</feature>
<dbReference type="PANTHER" id="PTHR11361:SF99">
    <property type="entry name" value="DNA MISMATCH REPAIR PROTEIN"/>
    <property type="match status" value="1"/>
</dbReference>
<dbReference type="PANTHER" id="PTHR11361">
    <property type="entry name" value="DNA MISMATCH REPAIR PROTEIN MUTS FAMILY MEMBER"/>
    <property type="match status" value="1"/>
</dbReference>
<dbReference type="RefSeq" id="WP_135480604.1">
    <property type="nucleotide sequence ID" value="NZ_SIJK02000057.1"/>
</dbReference>
<feature type="transmembrane region" description="Helical" evidence="4">
    <location>
        <begin position="29"/>
        <end position="48"/>
    </location>
</feature>
<dbReference type="SMART" id="SM00534">
    <property type="entry name" value="MUTSac"/>
    <property type="match status" value="1"/>
</dbReference>
<keyword evidence="4" id="KW-0472">Membrane</keyword>
<evidence type="ECO:0000256" key="2">
    <source>
        <dbReference type="ARBA" id="ARBA00022840"/>
    </source>
</evidence>
<accession>A0ABS4DFD5</accession>
<dbReference type="EMBL" id="SIJK02000057">
    <property type="protein sequence ID" value="MBP1468145.1"/>
    <property type="molecule type" value="Genomic_DNA"/>
</dbReference>
<dbReference type="Pfam" id="PF00488">
    <property type="entry name" value="MutS_V"/>
    <property type="match status" value="1"/>
</dbReference>
<evidence type="ECO:0000313" key="7">
    <source>
        <dbReference type="Proteomes" id="UP001193081"/>
    </source>
</evidence>
<dbReference type="InterPro" id="IPR045076">
    <property type="entry name" value="MutS"/>
</dbReference>
<dbReference type="CDD" id="cd03283">
    <property type="entry name" value="ABC_MutS-like"/>
    <property type="match status" value="1"/>
</dbReference>
<keyword evidence="3" id="KW-0238">DNA-binding</keyword>
<evidence type="ECO:0000313" key="6">
    <source>
        <dbReference type="EMBL" id="MBP1468145.1"/>
    </source>
</evidence>
<dbReference type="Proteomes" id="UP001193081">
    <property type="component" value="Unassembled WGS sequence"/>
</dbReference>
<proteinExistence type="predicted"/>
<dbReference type="SUPFAM" id="SSF48334">
    <property type="entry name" value="DNA repair protein MutS, domain III"/>
    <property type="match status" value="1"/>
</dbReference>
<dbReference type="InterPro" id="IPR000432">
    <property type="entry name" value="DNA_mismatch_repair_MutS_C"/>
</dbReference>
<evidence type="ECO:0000256" key="3">
    <source>
        <dbReference type="ARBA" id="ARBA00023125"/>
    </source>
</evidence>
<organism evidence="6 7">
    <name type="scientific">Candidatus Chloroploca mongolica</name>
    <dbReference type="NCBI Taxonomy" id="2528176"/>
    <lineage>
        <taxon>Bacteria</taxon>
        <taxon>Bacillati</taxon>
        <taxon>Chloroflexota</taxon>
        <taxon>Chloroflexia</taxon>
        <taxon>Chloroflexales</taxon>
        <taxon>Chloroflexineae</taxon>
        <taxon>Oscillochloridaceae</taxon>
        <taxon>Candidatus Chloroploca</taxon>
    </lineage>
</organism>
<dbReference type="Gene3D" id="3.40.50.300">
    <property type="entry name" value="P-loop containing nucleotide triphosphate hydrolases"/>
    <property type="match status" value="1"/>
</dbReference>
<feature type="transmembrane region" description="Helical" evidence="4">
    <location>
        <begin position="54"/>
        <end position="72"/>
    </location>
</feature>
<keyword evidence="4" id="KW-1133">Transmembrane helix</keyword>
<dbReference type="SUPFAM" id="SSF52540">
    <property type="entry name" value="P-loop containing nucleoside triphosphate hydrolases"/>
    <property type="match status" value="1"/>
</dbReference>
<sequence>MTRIEQIYQERRTQFEALRVVATRRWSQVANWRLIIAVALMTSGGVGWWRGLPILLWLALGLLGIFLGLVAYHNRLAAQRDRLAALVAQNDEGLLRLRRDWAALPLRQPTGHILEATELMLAVDLDLLGPASLQHLLNTPRSPAGRATLQHWLLNPARPHVVQERQQAVAELAPLIDLRDELAFLAEEAGEVQERYERFTTWARGTPWLVTKPALLWVMRVSPLLLVISIIVQMLGLTVWPLWGPFLLLNLSLTALYGWRSIETLSQLYDRGELLATYAGLFGHLASPSWQAPTLQRLKATLGQGAERADHRLQRLSLIAAGAELSRSLLFPVLQFGLLWNFHIVALAERWRQRSGGQVETWLTTLGEMEALAALATLQHDHPTWQMPVVQPSEPPRIQAEQLAHPLLVPDQAVANSMTIGPPGSFVLITGSNMSGKSTLLRAVGINVVLAQAGGPVCAEALRLPPVALATSMRVQDSLARGVSYFMAELQRLKQIVDLARARPDEHLVCFLLDEILHGTNSTERLIAAAHVISHLVELEAIGIVSTHDLALAADPQIQQIVQLAHFSEYFTNDASPPEMRFDYQLRPGLATTTNALRLMALVGLPCAATT</sequence>
<dbReference type="InterPro" id="IPR027417">
    <property type="entry name" value="P-loop_NTPase"/>
</dbReference>
<gene>
    <name evidence="6" type="ORF">EYB53_020710</name>
</gene>
<protein>
    <recommendedName>
        <fullName evidence="5">DNA mismatch repair proteins mutS family domain-containing protein</fullName>
    </recommendedName>
</protein>
<keyword evidence="4" id="KW-0812">Transmembrane</keyword>